<accession>A0AAN6V278</accession>
<feature type="domain" description="Gelsolin-like" evidence="2">
    <location>
        <begin position="61"/>
        <end position="156"/>
    </location>
</feature>
<proteinExistence type="predicted"/>
<reference evidence="3" key="2">
    <citation type="submission" date="2023-05" db="EMBL/GenBank/DDBJ databases">
        <authorList>
            <consortium name="Lawrence Berkeley National Laboratory"/>
            <person name="Steindorff A."/>
            <person name="Hensen N."/>
            <person name="Bonometti L."/>
            <person name="Westerberg I."/>
            <person name="Brannstrom I.O."/>
            <person name="Guillou S."/>
            <person name="Cros-Aarteil S."/>
            <person name="Calhoun S."/>
            <person name="Haridas S."/>
            <person name="Kuo A."/>
            <person name="Mondo S."/>
            <person name="Pangilinan J."/>
            <person name="Riley R."/>
            <person name="Labutti K."/>
            <person name="Andreopoulos B."/>
            <person name="Lipzen A."/>
            <person name="Chen C."/>
            <person name="Yanf M."/>
            <person name="Daum C."/>
            <person name="Ng V."/>
            <person name="Clum A."/>
            <person name="Ohm R."/>
            <person name="Martin F."/>
            <person name="Silar P."/>
            <person name="Natvig D."/>
            <person name="Lalanne C."/>
            <person name="Gautier V."/>
            <person name="Ament-Velasquez S.L."/>
            <person name="Kruys A."/>
            <person name="Hutchinson M.I."/>
            <person name="Powell A.J."/>
            <person name="Barry K."/>
            <person name="Miller A.N."/>
            <person name="Grigoriev I.V."/>
            <person name="Debuchy R."/>
            <person name="Gladieux P."/>
            <person name="Thoren M.H."/>
            <person name="Johannesson H."/>
        </authorList>
    </citation>
    <scope>NUCLEOTIDE SEQUENCE</scope>
    <source>
        <strain evidence="3">CBS 141.50</strain>
    </source>
</reference>
<evidence type="ECO:0000259" key="2">
    <source>
        <dbReference type="Pfam" id="PF00626"/>
    </source>
</evidence>
<dbReference type="GO" id="GO:0008154">
    <property type="term" value="P:actin polymerization or depolymerization"/>
    <property type="evidence" value="ECO:0007669"/>
    <property type="project" value="TreeGrafter"/>
</dbReference>
<evidence type="ECO:0000313" key="3">
    <source>
        <dbReference type="EMBL" id="KAK4143508.1"/>
    </source>
</evidence>
<dbReference type="SUPFAM" id="SSF55753">
    <property type="entry name" value="Actin depolymerizing proteins"/>
    <property type="match status" value="3"/>
</dbReference>
<feature type="region of interest" description="Disordered" evidence="1">
    <location>
        <begin position="293"/>
        <end position="322"/>
    </location>
</feature>
<feature type="domain" description="Gelsolin-like" evidence="2">
    <location>
        <begin position="210"/>
        <end position="266"/>
    </location>
</feature>
<evidence type="ECO:0000256" key="1">
    <source>
        <dbReference type="SAM" id="MobiDB-lite"/>
    </source>
</evidence>
<dbReference type="RefSeq" id="XP_062636879.1">
    <property type="nucleotide sequence ID" value="XM_062777327.1"/>
</dbReference>
<dbReference type="GeneID" id="87813940"/>
<dbReference type="InterPro" id="IPR007122">
    <property type="entry name" value="Villin/Gelsolin"/>
</dbReference>
<protein>
    <submittedName>
        <fullName evidence="3">Actin-binding protein</fullName>
    </submittedName>
</protein>
<dbReference type="Pfam" id="PF00626">
    <property type="entry name" value="Gelsolin"/>
    <property type="match status" value="2"/>
</dbReference>
<dbReference type="CDD" id="cd11290">
    <property type="entry name" value="gelsolin_S1_like"/>
    <property type="match status" value="1"/>
</dbReference>
<dbReference type="InterPro" id="IPR007123">
    <property type="entry name" value="Gelsolin-like_dom"/>
</dbReference>
<name>A0AAN6V278_9PEZI</name>
<keyword evidence="4" id="KW-1185">Reference proteome</keyword>
<gene>
    <name evidence="3" type="ORF">C8A04DRAFT_12401</name>
</gene>
<reference evidence="3" key="1">
    <citation type="journal article" date="2023" name="Mol. Phylogenet. Evol.">
        <title>Genome-scale phylogeny and comparative genomics of the fungal order Sordariales.</title>
        <authorList>
            <person name="Hensen N."/>
            <person name="Bonometti L."/>
            <person name="Westerberg I."/>
            <person name="Brannstrom I.O."/>
            <person name="Guillou S."/>
            <person name="Cros-Aarteil S."/>
            <person name="Calhoun S."/>
            <person name="Haridas S."/>
            <person name="Kuo A."/>
            <person name="Mondo S."/>
            <person name="Pangilinan J."/>
            <person name="Riley R."/>
            <person name="LaButti K."/>
            <person name="Andreopoulos B."/>
            <person name="Lipzen A."/>
            <person name="Chen C."/>
            <person name="Yan M."/>
            <person name="Daum C."/>
            <person name="Ng V."/>
            <person name="Clum A."/>
            <person name="Steindorff A."/>
            <person name="Ohm R.A."/>
            <person name="Martin F."/>
            <person name="Silar P."/>
            <person name="Natvig D.O."/>
            <person name="Lalanne C."/>
            <person name="Gautier V."/>
            <person name="Ament-Velasquez S.L."/>
            <person name="Kruys A."/>
            <person name="Hutchinson M.I."/>
            <person name="Powell A.J."/>
            <person name="Barry K."/>
            <person name="Miller A.N."/>
            <person name="Grigoriev I.V."/>
            <person name="Debuchy R."/>
            <person name="Gladieux P."/>
            <person name="Hiltunen Thoren M."/>
            <person name="Johannesson H."/>
        </authorList>
    </citation>
    <scope>NUCLEOTIDE SEQUENCE</scope>
    <source>
        <strain evidence="3">CBS 141.50</strain>
    </source>
</reference>
<evidence type="ECO:0000313" key="4">
    <source>
        <dbReference type="Proteomes" id="UP001302676"/>
    </source>
</evidence>
<dbReference type="GO" id="GO:0005737">
    <property type="term" value="C:cytoplasm"/>
    <property type="evidence" value="ECO:0007669"/>
    <property type="project" value="TreeGrafter"/>
</dbReference>
<dbReference type="Gene3D" id="3.40.20.10">
    <property type="entry name" value="Severin"/>
    <property type="match status" value="3"/>
</dbReference>
<dbReference type="GO" id="GO:0015629">
    <property type="term" value="C:actin cytoskeleton"/>
    <property type="evidence" value="ECO:0007669"/>
    <property type="project" value="TreeGrafter"/>
</dbReference>
<dbReference type="Proteomes" id="UP001302676">
    <property type="component" value="Unassembled WGS sequence"/>
</dbReference>
<sequence>MAPNHGLVHLKEYDIKDSNVELIGSDLDHKVKYASAATEPAWNDGHVGLVPGIFVWRIENFAVVPVPKQAYGQFYDGDSYIVLHSQQIKKKKTDPAEETENEPPKLSHTIHFLLGAHTSQDEAGTAAYKTVELDEFLHGAATQHRELQARPSPGFLSLFPRVTFRRGGVASGFRHVPQDEEKDEEEILTLLRVFRNPSTSPGAGADAVIVYEVPAMWTSLDENDVFIVEQGASAGGKIWVWQGKKCSPMEKARAAQVVHDMKLAKRVDVEVVSQAEARSRVVVRMLGGGEEDGFGSLTAERPLVGSRPSSSASSSGGGAAGSRKLFKLSDESGRLEFGLVKENEVVLRGDLDGDDVFVLDDAGRTIWVWEGQGASKAEKATWLRVAQAYVRRLQGEQENGDAYLTPVAKVREGSESTAFLRVIGVA</sequence>
<dbReference type="AlphaFoldDB" id="A0AAN6V278"/>
<dbReference type="EMBL" id="MU853586">
    <property type="protein sequence ID" value="KAK4143508.1"/>
    <property type="molecule type" value="Genomic_DNA"/>
</dbReference>
<dbReference type="InterPro" id="IPR029006">
    <property type="entry name" value="ADF-H/Gelsolin-like_dom_sf"/>
</dbReference>
<dbReference type="GO" id="GO:0051015">
    <property type="term" value="F:actin filament binding"/>
    <property type="evidence" value="ECO:0007669"/>
    <property type="project" value="InterPro"/>
</dbReference>
<dbReference type="PANTHER" id="PTHR11977">
    <property type="entry name" value="VILLIN"/>
    <property type="match status" value="1"/>
</dbReference>
<dbReference type="SMART" id="SM00262">
    <property type="entry name" value="GEL"/>
    <property type="match status" value="3"/>
</dbReference>
<comment type="caution">
    <text evidence="3">The sequence shown here is derived from an EMBL/GenBank/DDBJ whole genome shotgun (WGS) entry which is preliminary data.</text>
</comment>
<organism evidence="3 4">
    <name type="scientific">Dichotomopilus funicola</name>
    <dbReference type="NCBI Taxonomy" id="1934379"/>
    <lineage>
        <taxon>Eukaryota</taxon>
        <taxon>Fungi</taxon>
        <taxon>Dikarya</taxon>
        <taxon>Ascomycota</taxon>
        <taxon>Pezizomycotina</taxon>
        <taxon>Sordariomycetes</taxon>
        <taxon>Sordariomycetidae</taxon>
        <taxon>Sordariales</taxon>
        <taxon>Chaetomiaceae</taxon>
        <taxon>Dichotomopilus</taxon>
    </lineage>
</organism>
<dbReference type="PANTHER" id="PTHR11977:SF130">
    <property type="entry name" value="SEVERIN"/>
    <property type="match status" value="1"/>
</dbReference>